<feature type="transmembrane region" description="Helical" evidence="5">
    <location>
        <begin position="21"/>
        <end position="40"/>
    </location>
</feature>
<dbReference type="Proteomes" id="UP000552097">
    <property type="component" value="Unassembled WGS sequence"/>
</dbReference>
<accession>A0A7W9HEM9</accession>
<keyword evidence="2 5" id="KW-0812">Transmembrane</keyword>
<dbReference type="GO" id="GO:0016020">
    <property type="term" value="C:membrane"/>
    <property type="evidence" value="ECO:0007669"/>
    <property type="project" value="UniProtKB-SubCell"/>
</dbReference>
<dbReference type="AlphaFoldDB" id="A0A7W9HEM9"/>
<evidence type="ECO:0000256" key="4">
    <source>
        <dbReference type="ARBA" id="ARBA00023136"/>
    </source>
</evidence>
<proteinExistence type="predicted"/>
<comment type="caution">
    <text evidence="6">The sequence shown here is derived from an EMBL/GenBank/DDBJ whole genome shotgun (WGS) entry which is preliminary data.</text>
</comment>
<evidence type="ECO:0000256" key="1">
    <source>
        <dbReference type="ARBA" id="ARBA00004141"/>
    </source>
</evidence>
<evidence type="ECO:0000256" key="3">
    <source>
        <dbReference type="ARBA" id="ARBA00022989"/>
    </source>
</evidence>
<evidence type="ECO:0000256" key="5">
    <source>
        <dbReference type="SAM" id="Phobius"/>
    </source>
</evidence>
<keyword evidence="7" id="KW-1185">Reference proteome</keyword>
<comment type="subcellular location">
    <subcellularLocation>
        <location evidence="1">Membrane</location>
        <topology evidence="1">Multi-pass membrane protein</topology>
    </subcellularLocation>
</comment>
<evidence type="ECO:0000256" key="2">
    <source>
        <dbReference type="ARBA" id="ARBA00022692"/>
    </source>
</evidence>
<reference evidence="6 7" key="1">
    <citation type="submission" date="2020-08" db="EMBL/GenBank/DDBJ databases">
        <title>Sequencing the genomes of 1000 actinobacteria strains.</title>
        <authorList>
            <person name="Klenk H.-P."/>
        </authorList>
    </citation>
    <scope>NUCLEOTIDE SEQUENCE [LARGE SCALE GENOMIC DNA]</scope>
    <source>
        <strain evidence="6 7">DSM 45486</strain>
    </source>
</reference>
<protein>
    <submittedName>
        <fullName evidence="6">Putative membrane protein YkgB</fullName>
    </submittedName>
</protein>
<keyword evidence="3 5" id="KW-1133">Transmembrane helix</keyword>
<evidence type="ECO:0000313" key="6">
    <source>
        <dbReference type="EMBL" id="MBB5800840.1"/>
    </source>
</evidence>
<dbReference type="EMBL" id="JACHMO010000001">
    <property type="protein sequence ID" value="MBB5800840.1"/>
    <property type="molecule type" value="Genomic_DNA"/>
</dbReference>
<feature type="transmembrane region" description="Helical" evidence="5">
    <location>
        <begin position="86"/>
        <end position="107"/>
    </location>
</feature>
<dbReference type="RefSeq" id="WP_184915870.1">
    <property type="nucleotide sequence ID" value="NZ_JACHMO010000001.1"/>
</dbReference>
<feature type="transmembrane region" description="Helical" evidence="5">
    <location>
        <begin position="122"/>
        <end position="140"/>
    </location>
</feature>
<evidence type="ECO:0000313" key="7">
    <source>
        <dbReference type="Proteomes" id="UP000552097"/>
    </source>
</evidence>
<dbReference type="Pfam" id="PF07681">
    <property type="entry name" value="DoxX"/>
    <property type="match status" value="1"/>
</dbReference>
<organism evidence="6 7">
    <name type="scientific">Saccharothrix ecbatanensis</name>
    <dbReference type="NCBI Taxonomy" id="1105145"/>
    <lineage>
        <taxon>Bacteria</taxon>
        <taxon>Bacillati</taxon>
        <taxon>Actinomycetota</taxon>
        <taxon>Actinomycetes</taxon>
        <taxon>Pseudonocardiales</taxon>
        <taxon>Pseudonocardiaceae</taxon>
        <taxon>Saccharothrix</taxon>
    </lineage>
</organism>
<feature type="transmembrane region" description="Helical" evidence="5">
    <location>
        <begin position="60"/>
        <end position="79"/>
    </location>
</feature>
<dbReference type="InterPro" id="IPR032808">
    <property type="entry name" value="DoxX"/>
</dbReference>
<name>A0A7W9HEM9_9PSEU</name>
<keyword evidence="4 5" id="KW-0472">Membrane</keyword>
<sequence length="146" mass="15451">MSTRLGERTAVGAQLDRWAGPALRVSIGVVFVWFGVLKVIGSSPVGYLVSAAVPWVDQGFLVPALGWFEVVLGAVLLIGRLPRLTLVAAAVHLAGTFVVFVQAPALMMTDGNPLLLTTSGEFVLKNVVLICAALVLLGRAERQRTS</sequence>
<gene>
    <name evidence="6" type="ORF">F4560_000608</name>
</gene>